<keyword evidence="1" id="KW-0812">Transmembrane</keyword>
<gene>
    <name evidence="3" type="ORF">PLOB_00037306</name>
</gene>
<protein>
    <recommendedName>
        <fullName evidence="2">Vps16 N-terminal domain-containing protein</fullName>
    </recommendedName>
</protein>
<evidence type="ECO:0000313" key="3">
    <source>
        <dbReference type="EMBL" id="CAH3134299.1"/>
    </source>
</evidence>
<evidence type="ECO:0000259" key="2">
    <source>
        <dbReference type="Pfam" id="PF04841"/>
    </source>
</evidence>
<organism evidence="3 4">
    <name type="scientific">Porites lobata</name>
    <dbReference type="NCBI Taxonomy" id="104759"/>
    <lineage>
        <taxon>Eukaryota</taxon>
        <taxon>Metazoa</taxon>
        <taxon>Cnidaria</taxon>
        <taxon>Anthozoa</taxon>
        <taxon>Hexacorallia</taxon>
        <taxon>Scleractinia</taxon>
        <taxon>Fungiina</taxon>
        <taxon>Poritidae</taxon>
        <taxon>Porites</taxon>
    </lineage>
</organism>
<feature type="transmembrane region" description="Helical" evidence="1">
    <location>
        <begin position="98"/>
        <end position="120"/>
    </location>
</feature>
<keyword evidence="4" id="KW-1185">Reference proteome</keyword>
<feature type="domain" description="Vps16 N-terminal" evidence="2">
    <location>
        <begin position="4"/>
        <end position="58"/>
    </location>
</feature>
<dbReference type="Proteomes" id="UP001159405">
    <property type="component" value="Unassembled WGS sequence"/>
</dbReference>
<name>A0ABN8P9S0_9CNID</name>
<keyword evidence="1" id="KW-0472">Membrane</keyword>
<dbReference type="PANTHER" id="PTHR12811">
    <property type="entry name" value="VACUOLAR PROTEIN SORTING VPS16"/>
    <property type="match status" value="1"/>
</dbReference>
<comment type="caution">
    <text evidence="3">The sequence shown here is derived from an EMBL/GenBank/DDBJ whole genome shotgun (WGS) entry which is preliminary data.</text>
</comment>
<evidence type="ECO:0000256" key="1">
    <source>
        <dbReference type="SAM" id="Phobius"/>
    </source>
</evidence>
<keyword evidence="1" id="KW-1133">Transmembrane helix</keyword>
<accession>A0ABN8P9S0</accession>
<dbReference type="InterPro" id="IPR016534">
    <property type="entry name" value="VPS16"/>
</dbReference>
<dbReference type="EMBL" id="CALNXK010000054">
    <property type="protein sequence ID" value="CAH3134299.1"/>
    <property type="molecule type" value="Genomic_DNA"/>
</dbReference>
<dbReference type="InterPro" id="IPR006926">
    <property type="entry name" value="Vps16_N"/>
</dbReference>
<dbReference type="PANTHER" id="PTHR12811:SF0">
    <property type="entry name" value="VACUOLAR PROTEIN SORTING-ASSOCIATED PROTEIN 16 HOMOLOG"/>
    <property type="match status" value="1"/>
</dbReference>
<evidence type="ECO:0000313" key="4">
    <source>
        <dbReference type="Proteomes" id="UP001159405"/>
    </source>
</evidence>
<sequence length="221" mass="25319">MDSAVHLVQELDGVRIIGNETHELLQQVPAAVEQVFQIGSMEPGAMLFDASKEFEVNNASLSLGKIDKLNTNKFHALALRQNEEGIALEMLLLYGSEAFWSSFPYWVCFFFVLNSLLGILRQLSREKFSVLTLKPWSHVRILIYRTWAIDQYNFLTFTILLSRGYQYARLIGRQQNLKRTGSDQHLKIKQRLCTGYAMMHNVSFKILTSSWPDFLPVAVGL</sequence>
<dbReference type="Pfam" id="PF04841">
    <property type="entry name" value="Vps16_N"/>
    <property type="match status" value="1"/>
</dbReference>
<proteinExistence type="predicted"/>
<reference evidence="3 4" key="1">
    <citation type="submission" date="2022-05" db="EMBL/GenBank/DDBJ databases">
        <authorList>
            <consortium name="Genoscope - CEA"/>
            <person name="William W."/>
        </authorList>
    </citation>
    <scope>NUCLEOTIDE SEQUENCE [LARGE SCALE GENOMIC DNA]</scope>
</reference>